<dbReference type="PANTHER" id="PTHR35005">
    <property type="entry name" value="3-DEHYDRO-SCYLLO-INOSOSE HYDROLASE"/>
    <property type="match status" value="1"/>
</dbReference>
<dbReference type="Proteomes" id="UP000215509">
    <property type="component" value="Unassembled WGS sequence"/>
</dbReference>
<dbReference type="GO" id="GO:0046872">
    <property type="term" value="F:metal ion binding"/>
    <property type="evidence" value="ECO:0007669"/>
    <property type="project" value="UniProtKB-KW"/>
</dbReference>
<evidence type="ECO:0000256" key="2">
    <source>
        <dbReference type="ARBA" id="ARBA00022723"/>
    </source>
</evidence>
<keyword evidence="2" id="KW-0479">Metal-binding</keyword>
<accession>A0A229UPY6</accession>
<protein>
    <recommendedName>
        <fullName evidence="8">Creatininase</fullName>
    </recommendedName>
</protein>
<proteinExistence type="inferred from homology"/>
<evidence type="ECO:0000313" key="6">
    <source>
        <dbReference type="EMBL" id="OXM85433.1"/>
    </source>
</evidence>
<dbReference type="InterPro" id="IPR003785">
    <property type="entry name" value="Creatininase/forma_Hydrolase"/>
</dbReference>
<name>A0A229UPY6_9BACL</name>
<dbReference type="InterPro" id="IPR024087">
    <property type="entry name" value="Creatininase-like_sf"/>
</dbReference>
<evidence type="ECO:0000256" key="4">
    <source>
        <dbReference type="ARBA" id="ARBA00022833"/>
    </source>
</evidence>
<dbReference type="AlphaFoldDB" id="A0A229UPY6"/>
<evidence type="ECO:0000256" key="3">
    <source>
        <dbReference type="ARBA" id="ARBA00022801"/>
    </source>
</evidence>
<dbReference type="GO" id="GO:0009231">
    <property type="term" value="P:riboflavin biosynthetic process"/>
    <property type="evidence" value="ECO:0007669"/>
    <property type="project" value="TreeGrafter"/>
</dbReference>
<gene>
    <name evidence="6" type="ORF">CF651_15600</name>
</gene>
<dbReference type="SUPFAM" id="SSF102215">
    <property type="entry name" value="Creatininase"/>
    <property type="match status" value="1"/>
</dbReference>
<dbReference type="Gene3D" id="3.40.50.10310">
    <property type="entry name" value="Creatininase"/>
    <property type="match status" value="1"/>
</dbReference>
<dbReference type="PANTHER" id="PTHR35005:SF1">
    <property type="entry name" value="2-AMINO-5-FORMYLAMINO-6-RIBOSYLAMINOPYRIMIDIN-4(3H)-ONE 5'-MONOPHOSPHATE DEFORMYLASE"/>
    <property type="match status" value="1"/>
</dbReference>
<reference evidence="6 7" key="1">
    <citation type="submission" date="2017-07" db="EMBL/GenBank/DDBJ databases">
        <title>Genome sequencing and assembly of Paenibacillus rigui.</title>
        <authorList>
            <person name="Mayilraj S."/>
        </authorList>
    </citation>
    <scope>NUCLEOTIDE SEQUENCE [LARGE SCALE GENOMIC DNA]</scope>
    <source>
        <strain evidence="6 7">JCM 16352</strain>
    </source>
</reference>
<evidence type="ECO:0000256" key="1">
    <source>
        <dbReference type="ARBA" id="ARBA00001947"/>
    </source>
</evidence>
<dbReference type="GO" id="GO:0016811">
    <property type="term" value="F:hydrolase activity, acting on carbon-nitrogen (but not peptide) bonds, in linear amides"/>
    <property type="evidence" value="ECO:0007669"/>
    <property type="project" value="TreeGrafter"/>
</dbReference>
<dbReference type="EMBL" id="NMQW01000022">
    <property type="protein sequence ID" value="OXM85433.1"/>
    <property type="molecule type" value="Genomic_DNA"/>
</dbReference>
<evidence type="ECO:0000313" key="7">
    <source>
        <dbReference type="Proteomes" id="UP000215509"/>
    </source>
</evidence>
<evidence type="ECO:0008006" key="8">
    <source>
        <dbReference type="Google" id="ProtNLM"/>
    </source>
</evidence>
<comment type="cofactor">
    <cofactor evidence="1">
        <name>Zn(2+)</name>
        <dbReference type="ChEBI" id="CHEBI:29105"/>
    </cofactor>
</comment>
<comment type="similarity">
    <text evidence="5">Belongs to the creatininase superfamily.</text>
</comment>
<dbReference type="RefSeq" id="WP_094015794.1">
    <property type="nucleotide sequence ID" value="NZ_NMQW01000022.1"/>
</dbReference>
<comment type="caution">
    <text evidence="6">The sequence shown here is derived from an EMBL/GenBank/DDBJ whole genome shotgun (WGS) entry which is preliminary data.</text>
</comment>
<dbReference type="Pfam" id="PF02633">
    <property type="entry name" value="Creatininase"/>
    <property type="match status" value="1"/>
</dbReference>
<dbReference type="OrthoDB" id="9801445at2"/>
<organism evidence="6 7">
    <name type="scientific">Paenibacillus rigui</name>
    <dbReference type="NCBI Taxonomy" id="554312"/>
    <lineage>
        <taxon>Bacteria</taxon>
        <taxon>Bacillati</taxon>
        <taxon>Bacillota</taxon>
        <taxon>Bacilli</taxon>
        <taxon>Bacillales</taxon>
        <taxon>Paenibacillaceae</taxon>
        <taxon>Paenibacillus</taxon>
    </lineage>
</organism>
<keyword evidence="3" id="KW-0378">Hydrolase</keyword>
<keyword evidence="7" id="KW-1185">Reference proteome</keyword>
<evidence type="ECO:0000256" key="5">
    <source>
        <dbReference type="ARBA" id="ARBA00024029"/>
    </source>
</evidence>
<sequence>MSSSFLKEMSWAEFVERKKQTNLAIIPTGACEVYGPHLPLGSDALVAVKISELVAKRVNGIVGPVLEVGDSSMLDEFPGTITIRPESFKAYLTDVMDSLVKWGFQDFLFINAHAGNVPIINQIAYTYRERTDIRKAQIDYWRFIKTVDQGLLDSGELAHSHAGEAGTSVMLHLYPELVDLGRTMNVSRKRKDAFPEIMKYGKLSDNTDWGTVGDSTAASADKGKALVERSVDRIVQFLSEHWGIGEQAGK</sequence>
<keyword evidence="4" id="KW-0862">Zinc</keyword>